<comment type="caution">
    <text evidence="6">The sequence shown here is derived from an EMBL/GenBank/DDBJ whole genome shotgun (WGS) entry which is preliminary data.</text>
</comment>
<dbReference type="GO" id="GO:0005694">
    <property type="term" value="C:chromosome"/>
    <property type="evidence" value="ECO:0007669"/>
    <property type="project" value="TreeGrafter"/>
</dbReference>
<dbReference type="GO" id="GO:0006310">
    <property type="term" value="P:DNA recombination"/>
    <property type="evidence" value="ECO:0007669"/>
    <property type="project" value="TreeGrafter"/>
</dbReference>
<comment type="similarity">
    <text evidence="1">Belongs to the helicase family. RecQ subfamily.</text>
</comment>
<protein>
    <recommendedName>
        <fullName evidence="5">DNA 3'-5' helicase</fullName>
        <ecNumber evidence="5">5.6.2.4</ecNumber>
    </recommendedName>
</protein>
<dbReference type="Proteomes" id="UP000308730">
    <property type="component" value="Unassembled WGS sequence"/>
</dbReference>
<evidence type="ECO:0000313" key="7">
    <source>
        <dbReference type="Proteomes" id="UP000308730"/>
    </source>
</evidence>
<evidence type="ECO:0000256" key="1">
    <source>
        <dbReference type="ARBA" id="ARBA00005446"/>
    </source>
</evidence>
<dbReference type="OrthoDB" id="2499463at2759"/>
<dbReference type="PANTHER" id="PTHR13710:SF105">
    <property type="entry name" value="ATP-DEPENDENT DNA HELICASE Q1"/>
    <property type="match status" value="1"/>
</dbReference>
<evidence type="ECO:0000313" key="6">
    <source>
        <dbReference type="EMBL" id="THH19830.1"/>
    </source>
</evidence>
<comment type="catalytic activity">
    <reaction evidence="4">
        <text>Couples ATP hydrolysis with the unwinding of duplex DNA by translocating in the 3'-5' direction.</text>
        <dbReference type="EC" id="5.6.2.4"/>
    </reaction>
</comment>
<organism evidence="6 7">
    <name type="scientific">Antrodiella citrinella</name>
    <dbReference type="NCBI Taxonomy" id="2447956"/>
    <lineage>
        <taxon>Eukaryota</taxon>
        <taxon>Fungi</taxon>
        <taxon>Dikarya</taxon>
        <taxon>Basidiomycota</taxon>
        <taxon>Agaricomycotina</taxon>
        <taxon>Agaricomycetes</taxon>
        <taxon>Polyporales</taxon>
        <taxon>Steccherinaceae</taxon>
        <taxon>Antrodiella</taxon>
    </lineage>
</organism>
<keyword evidence="7" id="KW-1185">Reference proteome</keyword>
<accession>A0A4S4MA44</accession>
<sequence>MEKTTFLSLDVGKVAKLARGRLKAASLDADSLSDAHKNNRPLLQVRDVAECKYSLVAVSPERLTSPEFWKILECELLRKSLVLYAIDEAHVIVPWSKLFRKDYGNISKACTRIPLIVPLLAMTATSQQGEPETNLVRLLVRKEWEAENTDSDKRPKKPPQIGKDIVRAAQVVLLDAVGMMGRVAGW</sequence>
<dbReference type="GO" id="GO:0006281">
    <property type="term" value="P:DNA repair"/>
    <property type="evidence" value="ECO:0007669"/>
    <property type="project" value="TreeGrafter"/>
</dbReference>
<dbReference type="GO" id="GO:0003677">
    <property type="term" value="F:DNA binding"/>
    <property type="evidence" value="ECO:0007669"/>
    <property type="project" value="UniProtKB-KW"/>
</dbReference>
<evidence type="ECO:0000256" key="3">
    <source>
        <dbReference type="ARBA" id="ARBA00023235"/>
    </source>
</evidence>
<keyword evidence="3" id="KW-0413">Isomerase</keyword>
<evidence type="ECO:0000256" key="2">
    <source>
        <dbReference type="ARBA" id="ARBA00023125"/>
    </source>
</evidence>
<reference evidence="6 7" key="1">
    <citation type="submission" date="2019-02" db="EMBL/GenBank/DDBJ databases">
        <title>Genome sequencing of the rare red list fungi Antrodiella citrinella (Flaviporus citrinellus).</title>
        <authorList>
            <person name="Buettner E."/>
            <person name="Kellner H."/>
        </authorList>
    </citation>
    <scope>NUCLEOTIDE SEQUENCE [LARGE SCALE GENOMIC DNA]</scope>
    <source>
        <strain evidence="6 7">DSM 108506</strain>
    </source>
</reference>
<dbReference type="EC" id="5.6.2.4" evidence="5"/>
<name>A0A4S4MA44_9APHY</name>
<dbReference type="GO" id="GO:0043138">
    <property type="term" value="F:3'-5' DNA helicase activity"/>
    <property type="evidence" value="ECO:0007669"/>
    <property type="project" value="UniProtKB-EC"/>
</dbReference>
<dbReference type="GO" id="GO:0009378">
    <property type="term" value="F:four-way junction helicase activity"/>
    <property type="evidence" value="ECO:0007669"/>
    <property type="project" value="TreeGrafter"/>
</dbReference>
<dbReference type="PANTHER" id="PTHR13710">
    <property type="entry name" value="DNA HELICASE RECQ FAMILY MEMBER"/>
    <property type="match status" value="1"/>
</dbReference>
<keyword evidence="2" id="KW-0238">DNA-binding</keyword>
<evidence type="ECO:0000256" key="5">
    <source>
        <dbReference type="ARBA" id="ARBA00034808"/>
    </source>
</evidence>
<dbReference type="GO" id="GO:0005737">
    <property type="term" value="C:cytoplasm"/>
    <property type="evidence" value="ECO:0007669"/>
    <property type="project" value="TreeGrafter"/>
</dbReference>
<proteinExistence type="inferred from homology"/>
<dbReference type="Gene3D" id="3.40.50.300">
    <property type="entry name" value="P-loop containing nucleotide triphosphate hydrolases"/>
    <property type="match status" value="1"/>
</dbReference>
<dbReference type="EMBL" id="SGPM01000519">
    <property type="protein sequence ID" value="THH19830.1"/>
    <property type="molecule type" value="Genomic_DNA"/>
</dbReference>
<evidence type="ECO:0000256" key="4">
    <source>
        <dbReference type="ARBA" id="ARBA00034617"/>
    </source>
</evidence>
<gene>
    <name evidence="6" type="ORF">EUX98_g8702</name>
</gene>
<dbReference type="InterPro" id="IPR027417">
    <property type="entry name" value="P-loop_NTPase"/>
</dbReference>
<dbReference type="AlphaFoldDB" id="A0A4S4MA44"/>